<dbReference type="Pfam" id="PF12776">
    <property type="entry name" value="Myb_DNA-bind_3"/>
    <property type="match status" value="1"/>
</dbReference>
<accession>A0AAE2C9B0</accession>
<sequence length="181" mass="21291">MAAKKRVKPQSKFFYTRKWTKRVDQAFINCLAWQAERGYAQSNPDQTNLTALVFAQKAVNYDQDWDHDHEFYEGKLQLLRERYTTFDAILVNPAFIWDPEANKVQASKEGWDAIVREMTWMIRRENVRNMPPIQMHRVMELRGLPTMTTASFFLGHAMTMSRTTLWTWYLVKGMSSGWNGG</sequence>
<dbReference type="AlphaFoldDB" id="A0AAE2C9B0"/>
<feature type="domain" description="Myb/SANT-like" evidence="1">
    <location>
        <begin position="18"/>
        <end position="113"/>
    </location>
</feature>
<comment type="caution">
    <text evidence="2">The sequence shown here is derived from an EMBL/GenBank/DDBJ whole genome shotgun (WGS) entry which is preliminary data.</text>
</comment>
<reference evidence="2" key="1">
    <citation type="submission" date="2020-06" db="EMBL/GenBank/DDBJ databases">
        <authorList>
            <person name="Li T."/>
            <person name="Hu X."/>
            <person name="Zhang T."/>
            <person name="Song X."/>
            <person name="Zhang H."/>
            <person name="Dai N."/>
            <person name="Sheng W."/>
            <person name="Hou X."/>
            <person name="Wei L."/>
        </authorList>
    </citation>
    <scope>NUCLEOTIDE SEQUENCE</scope>
    <source>
        <strain evidence="2">3651</strain>
        <tissue evidence="2">Leaf</tissue>
    </source>
</reference>
<gene>
    <name evidence="2" type="ORF">Salat_2762100</name>
</gene>
<dbReference type="EMBL" id="JACGWO010000012">
    <property type="protein sequence ID" value="KAK4413495.1"/>
    <property type="molecule type" value="Genomic_DNA"/>
</dbReference>
<name>A0AAE2C9B0_9LAMI</name>
<keyword evidence="3" id="KW-1185">Reference proteome</keyword>
<dbReference type="Proteomes" id="UP001293254">
    <property type="component" value="Unassembled WGS sequence"/>
</dbReference>
<dbReference type="InterPro" id="IPR024752">
    <property type="entry name" value="Myb/SANT-like_dom"/>
</dbReference>
<evidence type="ECO:0000259" key="1">
    <source>
        <dbReference type="Pfam" id="PF12776"/>
    </source>
</evidence>
<evidence type="ECO:0000313" key="3">
    <source>
        <dbReference type="Proteomes" id="UP001293254"/>
    </source>
</evidence>
<reference evidence="2" key="2">
    <citation type="journal article" date="2024" name="Plant">
        <title>Genomic evolution and insights into agronomic trait innovations of Sesamum species.</title>
        <authorList>
            <person name="Miao H."/>
            <person name="Wang L."/>
            <person name="Qu L."/>
            <person name="Liu H."/>
            <person name="Sun Y."/>
            <person name="Le M."/>
            <person name="Wang Q."/>
            <person name="Wei S."/>
            <person name="Zheng Y."/>
            <person name="Lin W."/>
            <person name="Duan Y."/>
            <person name="Cao H."/>
            <person name="Xiong S."/>
            <person name="Wang X."/>
            <person name="Wei L."/>
            <person name="Li C."/>
            <person name="Ma Q."/>
            <person name="Ju M."/>
            <person name="Zhao R."/>
            <person name="Li G."/>
            <person name="Mu C."/>
            <person name="Tian Q."/>
            <person name="Mei H."/>
            <person name="Zhang T."/>
            <person name="Gao T."/>
            <person name="Zhang H."/>
        </authorList>
    </citation>
    <scope>NUCLEOTIDE SEQUENCE</scope>
    <source>
        <strain evidence="2">3651</strain>
    </source>
</reference>
<evidence type="ECO:0000313" key="2">
    <source>
        <dbReference type="EMBL" id="KAK4413495.1"/>
    </source>
</evidence>
<protein>
    <recommendedName>
        <fullName evidence="1">Myb/SANT-like domain-containing protein</fullName>
    </recommendedName>
</protein>
<organism evidence="2 3">
    <name type="scientific">Sesamum alatum</name>
    <dbReference type="NCBI Taxonomy" id="300844"/>
    <lineage>
        <taxon>Eukaryota</taxon>
        <taxon>Viridiplantae</taxon>
        <taxon>Streptophyta</taxon>
        <taxon>Embryophyta</taxon>
        <taxon>Tracheophyta</taxon>
        <taxon>Spermatophyta</taxon>
        <taxon>Magnoliopsida</taxon>
        <taxon>eudicotyledons</taxon>
        <taxon>Gunneridae</taxon>
        <taxon>Pentapetalae</taxon>
        <taxon>asterids</taxon>
        <taxon>lamiids</taxon>
        <taxon>Lamiales</taxon>
        <taxon>Pedaliaceae</taxon>
        <taxon>Sesamum</taxon>
    </lineage>
</organism>
<proteinExistence type="predicted"/>